<dbReference type="Gene3D" id="3.60.21.10">
    <property type="match status" value="1"/>
</dbReference>
<evidence type="ECO:0000259" key="1">
    <source>
        <dbReference type="Pfam" id="PF00149"/>
    </source>
</evidence>
<feature type="domain" description="Calcineurin-like phosphoesterase" evidence="1">
    <location>
        <begin position="9"/>
        <end position="207"/>
    </location>
</feature>
<organism evidence="2 3">
    <name type="scientific">Candidatus Thiomargarita nelsonii</name>
    <dbReference type="NCBI Taxonomy" id="1003181"/>
    <lineage>
        <taxon>Bacteria</taxon>
        <taxon>Pseudomonadati</taxon>
        <taxon>Pseudomonadota</taxon>
        <taxon>Gammaproteobacteria</taxon>
        <taxon>Thiotrichales</taxon>
        <taxon>Thiotrichaceae</taxon>
        <taxon>Thiomargarita</taxon>
    </lineage>
</organism>
<accession>A0A4E0QNY2</accession>
<dbReference type="GO" id="GO:0016787">
    <property type="term" value="F:hydrolase activity"/>
    <property type="evidence" value="ECO:0007669"/>
    <property type="project" value="InterPro"/>
</dbReference>
<evidence type="ECO:0000313" key="3">
    <source>
        <dbReference type="Proteomes" id="UP000030428"/>
    </source>
</evidence>
<dbReference type="EMBL" id="JSZA02000095">
    <property type="protein sequence ID" value="TGO02657.1"/>
    <property type="molecule type" value="Genomic_DNA"/>
</dbReference>
<dbReference type="SUPFAM" id="SSF56300">
    <property type="entry name" value="Metallo-dependent phosphatases"/>
    <property type="match status" value="1"/>
</dbReference>
<proteinExistence type="predicted"/>
<keyword evidence="3" id="KW-1185">Reference proteome</keyword>
<sequence length="238" mass="28107">MIFIHQDALISSDWHILHRNIYWFLPKPRGIISGVKNPKQLLYEQFLEAEENTYQKILALIQQLVESRKIHQFIFLGDLVFGFNKPKEVNQKIQILTQKLPVFFEIFQFLENQGIKRSLILGNHDDFKLKNAKAKSLYNLLFDEIGLFIRDNNYLYTHFPLGYSDANDKSRGTPFEKYYRMNKIFYKLDKQLLKELGHTHITNFHGHIHAQPFLHPIENVSYQNVAIDVLCNESVVLD</sequence>
<dbReference type="InterPro" id="IPR029052">
    <property type="entry name" value="Metallo-depent_PP-like"/>
</dbReference>
<dbReference type="Proteomes" id="UP000030428">
    <property type="component" value="Unassembled WGS sequence"/>
</dbReference>
<reference evidence="2 3" key="1">
    <citation type="journal article" date="2016" name="Front. Microbiol.">
        <title>Single-Cell (Meta-)Genomics of a Dimorphic Candidatus Thiomargarita nelsonii Reveals Genomic Plasticity.</title>
        <authorList>
            <person name="Flood B.E."/>
            <person name="Fliss P."/>
            <person name="Jones D.S."/>
            <person name="Dick G.J."/>
            <person name="Jain S."/>
            <person name="Kaster A.K."/>
            <person name="Winkel M."/>
            <person name="Mussmann M."/>
            <person name="Bailey J."/>
        </authorList>
    </citation>
    <scope>NUCLEOTIDE SEQUENCE [LARGE SCALE GENOMIC DNA]</scope>
    <source>
        <strain evidence="2">Hydrate Ridge</strain>
    </source>
</reference>
<gene>
    <name evidence="2" type="ORF">PN36_21275</name>
</gene>
<comment type="caution">
    <text evidence="2">The sequence shown here is derived from an EMBL/GenBank/DDBJ whole genome shotgun (WGS) entry which is preliminary data.</text>
</comment>
<dbReference type="AlphaFoldDB" id="A0A4E0QNY2"/>
<dbReference type="InterPro" id="IPR004843">
    <property type="entry name" value="Calcineurin-like_PHP"/>
</dbReference>
<name>A0A4E0QNY2_9GAMM</name>
<evidence type="ECO:0000313" key="2">
    <source>
        <dbReference type="EMBL" id="TGO02657.1"/>
    </source>
</evidence>
<protein>
    <recommendedName>
        <fullName evidence="1">Calcineurin-like phosphoesterase domain-containing protein</fullName>
    </recommendedName>
</protein>
<dbReference type="Pfam" id="PF00149">
    <property type="entry name" value="Metallophos"/>
    <property type="match status" value="1"/>
</dbReference>